<name>A0A4Q6XJ03_9SPHI</name>
<gene>
    <name evidence="1" type="ORF">EWE74_08730</name>
</gene>
<comment type="caution">
    <text evidence="1">The sequence shown here is derived from an EMBL/GenBank/DDBJ whole genome shotgun (WGS) entry which is preliminary data.</text>
</comment>
<dbReference type="AlphaFoldDB" id="A0A4Q6XJ03"/>
<dbReference type="Proteomes" id="UP000292855">
    <property type="component" value="Unassembled WGS sequence"/>
</dbReference>
<dbReference type="EMBL" id="SGIT01000002">
    <property type="protein sequence ID" value="RZF59265.1"/>
    <property type="molecule type" value="Genomic_DNA"/>
</dbReference>
<protein>
    <submittedName>
        <fullName evidence="1">Uncharacterized protein</fullName>
    </submittedName>
</protein>
<accession>A0A4Q6XJ03</accession>
<dbReference type="RefSeq" id="WP_130141188.1">
    <property type="nucleotide sequence ID" value="NZ_SGIT01000002.1"/>
</dbReference>
<organism evidence="1 2">
    <name type="scientific">Sphingobacterium corticibacterium</name>
    <dbReference type="NCBI Taxonomy" id="2484746"/>
    <lineage>
        <taxon>Bacteria</taxon>
        <taxon>Pseudomonadati</taxon>
        <taxon>Bacteroidota</taxon>
        <taxon>Sphingobacteriia</taxon>
        <taxon>Sphingobacteriales</taxon>
        <taxon>Sphingobacteriaceae</taxon>
        <taxon>Sphingobacterium</taxon>
    </lineage>
</organism>
<reference evidence="1 2" key="1">
    <citation type="submission" date="2019-02" db="EMBL/GenBank/DDBJ databases">
        <authorList>
            <person name="Li Y."/>
        </authorList>
    </citation>
    <scope>NUCLEOTIDE SEQUENCE [LARGE SCALE GENOMIC DNA]</scope>
    <source>
        <strain evidence="1 2">30C10-4-7</strain>
    </source>
</reference>
<sequence length="63" mass="7194">MSIIEIVKKQERQQGRQQGRLEERAKAEAEKLESALNFKKMGVRVEDIAKGLGLTVEQVEKLK</sequence>
<evidence type="ECO:0000313" key="2">
    <source>
        <dbReference type="Proteomes" id="UP000292855"/>
    </source>
</evidence>
<proteinExistence type="predicted"/>
<keyword evidence="2" id="KW-1185">Reference proteome</keyword>
<evidence type="ECO:0000313" key="1">
    <source>
        <dbReference type="EMBL" id="RZF59265.1"/>
    </source>
</evidence>